<evidence type="ECO:0000256" key="2">
    <source>
        <dbReference type="ARBA" id="ARBA00023015"/>
    </source>
</evidence>
<proteinExistence type="inferred from homology"/>
<evidence type="ECO:0000313" key="7">
    <source>
        <dbReference type="Proteomes" id="UP000501602"/>
    </source>
</evidence>
<reference evidence="6 7" key="1">
    <citation type="submission" date="2020-04" db="EMBL/GenBank/DDBJ databases">
        <title>Ferrimonas sp. S7 isolated from sea water.</title>
        <authorList>
            <person name="Bae S.S."/>
            <person name="Baek K."/>
        </authorList>
    </citation>
    <scope>NUCLEOTIDE SEQUENCE [LARGE SCALE GENOMIC DNA]</scope>
    <source>
        <strain evidence="6 7">S7</strain>
    </source>
</reference>
<dbReference type="CDD" id="cd00090">
    <property type="entry name" value="HTH_ARSR"/>
    <property type="match status" value="1"/>
</dbReference>
<evidence type="ECO:0000256" key="4">
    <source>
        <dbReference type="ARBA" id="ARBA00023163"/>
    </source>
</evidence>
<dbReference type="PROSITE" id="PS50931">
    <property type="entry name" value="HTH_LYSR"/>
    <property type="match status" value="1"/>
</dbReference>
<feature type="domain" description="HTH lysR-type" evidence="5">
    <location>
        <begin position="7"/>
        <end position="64"/>
    </location>
</feature>
<dbReference type="InterPro" id="IPR050389">
    <property type="entry name" value="LysR-type_TF"/>
</dbReference>
<gene>
    <name evidence="6" type="ORF">HER31_04560</name>
</gene>
<dbReference type="KEGG" id="fes:HER31_04560"/>
<evidence type="ECO:0000259" key="5">
    <source>
        <dbReference type="PROSITE" id="PS50931"/>
    </source>
</evidence>
<keyword evidence="4" id="KW-0804">Transcription</keyword>
<dbReference type="SUPFAM" id="SSF46785">
    <property type="entry name" value="Winged helix' DNA-binding domain"/>
    <property type="match status" value="1"/>
</dbReference>
<dbReference type="CDD" id="cd05466">
    <property type="entry name" value="PBP2_LTTR_substrate"/>
    <property type="match status" value="1"/>
</dbReference>
<organism evidence="6 7">
    <name type="scientific">Ferrimonas lipolytica</name>
    <dbReference type="NCBI Taxonomy" id="2724191"/>
    <lineage>
        <taxon>Bacteria</taxon>
        <taxon>Pseudomonadati</taxon>
        <taxon>Pseudomonadota</taxon>
        <taxon>Gammaproteobacteria</taxon>
        <taxon>Alteromonadales</taxon>
        <taxon>Ferrimonadaceae</taxon>
        <taxon>Ferrimonas</taxon>
    </lineage>
</organism>
<dbReference type="AlphaFoldDB" id="A0A6H1UC59"/>
<name>A0A6H1UC59_9GAMM</name>
<evidence type="ECO:0000256" key="3">
    <source>
        <dbReference type="ARBA" id="ARBA00023125"/>
    </source>
</evidence>
<dbReference type="Pfam" id="PF00126">
    <property type="entry name" value="HTH_1"/>
    <property type="match status" value="1"/>
</dbReference>
<protein>
    <submittedName>
        <fullName evidence="6">LysR family transcriptional regulator</fullName>
    </submittedName>
</protein>
<accession>A0A6H1UC59</accession>
<dbReference type="Proteomes" id="UP000501602">
    <property type="component" value="Chromosome"/>
</dbReference>
<keyword evidence="2" id="KW-0805">Transcription regulation</keyword>
<dbReference type="GO" id="GO:0003677">
    <property type="term" value="F:DNA binding"/>
    <property type="evidence" value="ECO:0007669"/>
    <property type="project" value="UniProtKB-KW"/>
</dbReference>
<dbReference type="InterPro" id="IPR005119">
    <property type="entry name" value="LysR_subst-bd"/>
</dbReference>
<keyword evidence="7" id="KW-1185">Reference proteome</keyword>
<dbReference type="PANTHER" id="PTHR30118:SF7">
    <property type="entry name" value="TRANSCRIPTIONAL REGULATOR LYSR FAMILY"/>
    <property type="match status" value="1"/>
</dbReference>
<evidence type="ECO:0000256" key="1">
    <source>
        <dbReference type="ARBA" id="ARBA00009437"/>
    </source>
</evidence>
<dbReference type="Gene3D" id="1.10.10.10">
    <property type="entry name" value="Winged helix-like DNA-binding domain superfamily/Winged helix DNA-binding domain"/>
    <property type="match status" value="1"/>
</dbReference>
<dbReference type="RefSeq" id="WP_168659489.1">
    <property type="nucleotide sequence ID" value="NZ_CP051180.1"/>
</dbReference>
<dbReference type="InterPro" id="IPR011991">
    <property type="entry name" value="ArsR-like_HTH"/>
</dbReference>
<comment type="similarity">
    <text evidence="1">Belongs to the LysR transcriptional regulatory family.</text>
</comment>
<dbReference type="InterPro" id="IPR036388">
    <property type="entry name" value="WH-like_DNA-bd_sf"/>
</dbReference>
<dbReference type="Pfam" id="PF03466">
    <property type="entry name" value="LysR_substrate"/>
    <property type="match status" value="1"/>
</dbReference>
<dbReference type="EMBL" id="CP051180">
    <property type="protein sequence ID" value="QIZ76229.1"/>
    <property type="molecule type" value="Genomic_DNA"/>
</dbReference>
<dbReference type="GO" id="GO:0003700">
    <property type="term" value="F:DNA-binding transcription factor activity"/>
    <property type="evidence" value="ECO:0007669"/>
    <property type="project" value="InterPro"/>
</dbReference>
<evidence type="ECO:0000313" key="6">
    <source>
        <dbReference type="EMBL" id="QIZ76229.1"/>
    </source>
</evidence>
<dbReference type="PANTHER" id="PTHR30118">
    <property type="entry name" value="HTH-TYPE TRANSCRIPTIONAL REGULATOR LEUO-RELATED"/>
    <property type="match status" value="1"/>
</dbReference>
<keyword evidence="3" id="KW-0238">DNA-binding</keyword>
<dbReference type="InterPro" id="IPR000847">
    <property type="entry name" value="LysR_HTH_N"/>
</dbReference>
<dbReference type="Gene3D" id="3.40.190.290">
    <property type="match status" value="1"/>
</dbReference>
<dbReference type="InterPro" id="IPR036390">
    <property type="entry name" value="WH_DNA-bd_sf"/>
</dbReference>
<sequence>MERFKNLRFSSLQIFEALHEERSAVAVGRRLSLSQSSVSYELKRLREALDDELFIRTRDGLVPNKKANAVYQKLPELYQLFSEIFPLDSNILPTHYSGVVRVDVIEPLCLSLIPKIHALITANCPKVKLKIKVWGDDSADNLANGSVDLAVHANPINDNKIISYRGSIAKRAVVCNLNHSVLKNSAITLEDLTNYPLILPDVSTTRKYDYSLIESICDQHNLTPYITMRIGYLPAAIEVVKSTNSLYFSSEKSLRVYEDQVAILPAPPELNKIDRYHYILQPKNKQNSNFHVWFRNEVKTLLEQSH</sequence>
<dbReference type="SUPFAM" id="SSF53850">
    <property type="entry name" value="Periplasmic binding protein-like II"/>
    <property type="match status" value="1"/>
</dbReference>